<keyword evidence="6" id="KW-1185">Reference proteome</keyword>
<comment type="function">
    <text evidence="2">Controls heterocyst pattern formation.</text>
</comment>
<evidence type="ECO:0000256" key="2">
    <source>
        <dbReference type="PIRNR" id="PIRNR005897"/>
    </source>
</evidence>
<dbReference type="PANTHER" id="PTHR44591:SF23">
    <property type="entry name" value="CHEY SUBFAMILY"/>
    <property type="match status" value="1"/>
</dbReference>
<dbReference type="Gene3D" id="3.40.50.2300">
    <property type="match status" value="1"/>
</dbReference>
<keyword evidence="2" id="KW-0364">Heterocyst</keyword>
<dbReference type="Proteomes" id="UP001301728">
    <property type="component" value="Unassembled WGS sequence"/>
</dbReference>
<dbReference type="Pfam" id="PF14332">
    <property type="entry name" value="DUF4388"/>
    <property type="match status" value="1"/>
</dbReference>
<proteinExistence type="evidence at transcript level"/>
<comment type="subcellular location">
    <subcellularLocation>
        <location evidence="2">Cell septum</location>
    </subcellularLocation>
</comment>
<dbReference type="EMBL" id="JAYGHT010000192">
    <property type="protein sequence ID" value="MEA5522706.1"/>
    <property type="molecule type" value="Genomic_DNA"/>
</dbReference>
<organism evidence="5 6">
    <name type="scientific">Limnoraphis robusta CCNP1315</name>
    <dbReference type="NCBI Taxonomy" id="3110306"/>
    <lineage>
        <taxon>Bacteria</taxon>
        <taxon>Bacillati</taxon>
        <taxon>Cyanobacteriota</taxon>
        <taxon>Cyanophyceae</taxon>
        <taxon>Oscillatoriophycideae</taxon>
        <taxon>Oscillatoriales</taxon>
        <taxon>Sirenicapillariaceae</taxon>
        <taxon>Limnoraphis</taxon>
    </lineage>
</organism>
<dbReference type="SMART" id="SM00448">
    <property type="entry name" value="REC"/>
    <property type="match status" value="1"/>
</dbReference>
<keyword evidence="1 3" id="KW-0597">Phosphoprotein</keyword>
<accession>A0ABU5U6C1</accession>
<comment type="induction">
    <text evidence="2">By nitrogen starvation.</text>
</comment>
<gene>
    <name evidence="5" type="ORF">VB854_27625</name>
</gene>
<dbReference type="InterPro" id="IPR001789">
    <property type="entry name" value="Sig_transdc_resp-reg_receiver"/>
</dbReference>
<dbReference type="InterPro" id="IPR050595">
    <property type="entry name" value="Bact_response_regulator"/>
</dbReference>
<evidence type="ECO:0000256" key="1">
    <source>
        <dbReference type="ARBA" id="ARBA00022553"/>
    </source>
</evidence>
<feature type="domain" description="Response regulatory" evidence="4">
    <location>
        <begin position="279"/>
        <end position="395"/>
    </location>
</feature>
<sequence length="423" mass="47002">MELINSKEDKSLSAESAKLENLTQQLETLCQQFASGEVILTSPAKEGKLHIYNGNLLYATSDFHRVRRWHRALKKNSPNWKPQPNSVSFDNEKPWEYQLLYQGVANEQLTLTQAKTIIGYVTLEILFSLLNCTDTISKAQPTPEATSEVSLGLGLSYSEFEPVLTKGSQLRSQWEAAGLGSMNPTEAPILRKPVHSETLSGWDKYLNGKFTLWDISLRLGKSVTSVTRALLPLIKKGLVQLRTVPDLPAPTFNLRTASWVSTPGESELESIKPNQQKPLIACIDDSPVVFQVMKNILEPAGYQVIGLQDPVQALAQVAKYKPDLIFLDLVMPDANGYTICQFLRKAPVFQNTPVIILTSRDNVIDRSRTKLIGASGFLGKPPNPDETLKIVRRYLSKSPDTTTEGNNHGLEMSSNFELGVGEY</sequence>
<evidence type="ECO:0000313" key="5">
    <source>
        <dbReference type="EMBL" id="MEA5522706.1"/>
    </source>
</evidence>
<dbReference type="Pfam" id="PF00072">
    <property type="entry name" value="Response_reg"/>
    <property type="match status" value="1"/>
</dbReference>
<evidence type="ECO:0000313" key="6">
    <source>
        <dbReference type="Proteomes" id="UP001301728"/>
    </source>
</evidence>
<name>A0ABU5U6C1_9CYAN</name>
<protein>
    <recommendedName>
        <fullName evidence="2">Protein PatA</fullName>
    </recommendedName>
</protein>
<dbReference type="InterPro" id="IPR011006">
    <property type="entry name" value="CheY-like_superfamily"/>
</dbReference>
<dbReference type="PROSITE" id="PS50110">
    <property type="entry name" value="RESPONSE_REGULATORY"/>
    <property type="match status" value="1"/>
</dbReference>
<keyword evidence="2" id="KW-0902">Two-component regulatory system</keyword>
<reference evidence="5 6" key="1">
    <citation type="submission" date="2023-12" db="EMBL/GenBank/DDBJ databases">
        <title>Baltic Sea Cyanobacteria.</title>
        <authorList>
            <person name="Delbaje E."/>
            <person name="Fewer D.P."/>
            <person name="Shishido T.K."/>
        </authorList>
    </citation>
    <scope>NUCLEOTIDE SEQUENCE [LARGE SCALE GENOMIC DNA]</scope>
    <source>
        <strain evidence="5 6">CCNP 1315</strain>
    </source>
</reference>
<dbReference type="PIRSF" id="PIRSF005897">
    <property type="entry name" value="RR_PatA"/>
    <property type="match status" value="1"/>
</dbReference>
<feature type="modified residue" description="4-aspartylphosphate" evidence="3">
    <location>
        <position position="328"/>
    </location>
</feature>
<dbReference type="SUPFAM" id="SSF52172">
    <property type="entry name" value="CheY-like"/>
    <property type="match status" value="1"/>
</dbReference>
<evidence type="ECO:0000256" key="3">
    <source>
        <dbReference type="PROSITE-ProRule" id="PRU00169"/>
    </source>
</evidence>
<dbReference type="InterPro" id="IPR025497">
    <property type="entry name" value="PatA-like_N"/>
</dbReference>
<dbReference type="PANTHER" id="PTHR44591">
    <property type="entry name" value="STRESS RESPONSE REGULATOR PROTEIN 1"/>
    <property type="match status" value="1"/>
</dbReference>
<dbReference type="InterPro" id="IPR024186">
    <property type="entry name" value="Sig_transdc_resp-reg_PatA"/>
</dbReference>
<comment type="caution">
    <text evidence="5">The sequence shown here is derived from an EMBL/GenBank/DDBJ whole genome shotgun (WGS) entry which is preliminary data.</text>
</comment>
<evidence type="ECO:0000259" key="4">
    <source>
        <dbReference type="PROSITE" id="PS50110"/>
    </source>
</evidence>